<evidence type="ECO:0000256" key="1">
    <source>
        <dbReference type="ARBA" id="ARBA00004377"/>
    </source>
</evidence>
<comment type="subcellular location">
    <subcellularLocation>
        <location evidence="1">Cell inner membrane</location>
        <topology evidence="1">Single-pass membrane protein</topology>
    </subcellularLocation>
</comment>
<evidence type="ECO:0000313" key="13">
    <source>
        <dbReference type="EMBL" id="RVU39884.1"/>
    </source>
</evidence>
<evidence type="ECO:0000256" key="6">
    <source>
        <dbReference type="ARBA" id="ARBA00022692"/>
    </source>
</evidence>
<comment type="function">
    <text evidence="10">Inner membrane component of the type II secretion system required for the energy-dependent secretion of extracellular factors such as proteases and toxins from the periplasm.</text>
</comment>
<comment type="caution">
    <text evidence="13">The sequence shown here is derived from an EMBL/GenBank/DDBJ whole genome shotgun (WGS) entry which is preliminary data.</text>
</comment>
<keyword evidence="5" id="KW-0997">Cell inner membrane</keyword>
<evidence type="ECO:0000256" key="8">
    <source>
        <dbReference type="ARBA" id="ARBA00022989"/>
    </source>
</evidence>
<dbReference type="NCBIfam" id="TIGR01709">
    <property type="entry name" value="typeII_sec_gspL"/>
    <property type="match status" value="1"/>
</dbReference>
<dbReference type="EMBL" id="SACS01000007">
    <property type="protein sequence ID" value="RVU39884.1"/>
    <property type="molecule type" value="Genomic_DNA"/>
</dbReference>
<dbReference type="Pfam" id="PF05134">
    <property type="entry name" value="T2SSL"/>
    <property type="match status" value="1"/>
</dbReference>
<evidence type="ECO:0000256" key="4">
    <source>
        <dbReference type="ARBA" id="ARBA00022475"/>
    </source>
</evidence>
<dbReference type="InterPro" id="IPR043129">
    <property type="entry name" value="ATPase_NBD"/>
</dbReference>
<dbReference type="InterPro" id="IPR007812">
    <property type="entry name" value="T2SS_protein-GspL"/>
</dbReference>
<reference evidence="13 14" key="1">
    <citation type="submission" date="2019-01" db="EMBL/GenBank/DDBJ databases">
        <authorList>
            <person name="Chen W.-M."/>
        </authorList>
    </citation>
    <scope>NUCLEOTIDE SEQUENCE [LARGE SCALE GENOMIC DNA]</scope>
    <source>
        <strain evidence="13 14">KYPC3</strain>
    </source>
</reference>
<keyword evidence="3 10" id="KW-0813">Transport</keyword>
<dbReference type="GO" id="GO:0015628">
    <property type="term" value="P:protein secretion by the type II secretion system"/>
    <property type="evidence" value="ECO:0007669"/>
    <property type="project" value="InterPro"/>
</dbReference>
<dbReference type="RefSeq" id="WP_127698597.1">
    <property type="nucleotide sequence ID" value="NZ_SACS01000007.1"/>
</dbReference>
<dbReference type="Gene3D" id="3.30.420.380">
    <property type="match status" value="1"/>
</dbReference>
<evidence type="ECO:0000259" key="11">
    <source>
        <dbReference type="Pfam" id="PF05134"/>
    </source>
</evidence>
<dbReference type="OrthoDB" id="7011844at2"/>
<name>A0A437QZB4_9GAMM</name>
<evidence type="ECO:0000256" key="2">
    <source>
        <dbReference type="ARBA" id="ARBA00005318"/>
    </source>
</evidence>
<dbReference type="GO" id="GO:0009276">
    <property type="term" value="C:Gram-negative-bacterium-type cell wall"/>
    <property type="evidence" value="ECO:0007669"/>
    <property type="project" value="InterPro"/>
</dbReference>
<dbReference type="InterPro" id="IPR025691">
    <property type="entry name" value="GspL_pp_dom"/>
</dbReference>
<protein>
    <recommendedName>
        <fullName evidence="10">Type II secretion system protein L</fullName>
        <shortName evidence="10">T2SS protein L</shortName>
    </recommendedName>
</protein>
<evidence type="ECO:0000256" key="7">
    <source>
        <dbReference type="ARBA" id="ARBA00022927"/>
    </source>
</evidence>
<keyword evidence="6" id="KW-0812">Transmembrane</keyword>
<accession>A0A437QZB4</accession>
<dbReference type="PIRSF" id="PIRSF015761">
    <property type="entry name" value="Protein_L"/>
    <property type="match status" value="1"/>
</dbReference>
<feature type="domain" description="GspL cytoplasmic actin-ATPase-like" evidence="11">
    <location>
        <begin position="5"/>
        <end position="236"/>
    </location>
</feature>
<keyword evidence="4" id="KW-1003">Cell membrane</keyword>
<proteinExistence type="inferred from homology"/>
<evidence type="ECO:0000256" key="5">
    <source>
        <dbReference type="ARBA" id="ARBA00022519"/>
    </source>
</evidence>
<gene>
    <name evidence="13" type="primary">gspL</name>
    <name evidence="13" type="ORF">EOE67_08175</name>
</gene>
<dbReference type="SUPFAM" id="SSF53067">
    <property type="entry name" value="Actin-like ATPase domain"/>
    <property type="match status" value="2"/>
</dbReference>
<keyword evidence="9" id="KW-0472">Membrane</keyword>
<sequence length="397" mass="44060">MNEQLIIRLGSLVTQPVQWLVWSPLTDEVIASGRLAQATELPELAQRLGQRPVIALVPACDVVLKTIVLPGKPTRQLLQALPFMLEEDQAEDIEQLLIVQGKSLLVNNQHQQQVAVVRRSVLESWLSWLQDAGFAVLRMIPDALLLPDMPEQAVAIECGEQWLLRQGSWQVSCIDTGWWPDYLGLLALPSVLSYSPWPEHLLQVHQLAPAELPLALLARQLPLQSFNLLQGDYAPKRPQNKLWQQWRLTGTLAGICLVLYLTSIALEAWQFKRQATAANATAMALYKSKFPNERVFNLKQNVARKLAASGGGDPNQSLVGLLSQVQPLLAQQPGLVLDNLKFDGKKAELRFQATADGFQSFEQLKNALQQQGFQVEQGALSNINGKVQGTITMRGKA</sequence>
<evidence type="ECO:0000256" key="10">
    <source>
        <dbReference type="PIRNR" id="PIRNR015761"/>
    </source>
</evidence>
<dbReference type="CDD" id="cd24017">
    <property type="entry name" value="ASKHA_T2SSL_N"/>
    <property type="match status" value="1"/>
</dbReference>
<feature type="domain" description="GspL periplasmic" evidence="12">
    <location>
        <begin position="241"/>
        <end position="394"/>
    </location>
</feature>
<organism evidence="13 14">
    <name type="scientific">Rheinheimera riviphila</name>
    <dbReference type="NCBI Taxonomy" id="1834037"/>
    <lineage>
        <taxon>Bacteria</taxon>
        <taxon>Pseudomonadati</taxon>
        <taxon>Pseudomonadota</taxon>
        <taxon>Gammaproteobacteria</taxon>
        <taxon>Chromatiales</taxon>
        <taxon>Chromatiaceae</taxon>
        <taxon>Rheinheimera</taxon>
    </lineage>
</organism>
<comment type="similarity">
    <text evidence="2 10">Belongs to the GSP L family.</text>
</comment>
<dbReference type="AlphaFoldDB" id="A0A437QZB4"/>
<evidence type="ECO:0000256" key="3">
    <source>
        <dbReference type="ARBA" id="ARBA00022448"/>
    </source>
</evidence>
<evidence type="ECO:0000313" key="14">
    <source>
        <dbReference type="Proteomes" id="UP000283077"/>
    </source>
</evidence>
<evidence type="ECO:0000259" key="12">
    <source>
        <dbReference type="Pfam" id="PF12693"/>
    </source>
</evidence>
<dbReference type="GO" id="GO:0015627">
    <property type="term" value="C:type II protein secretion system complex"/>
    <property type="evidence" value="ECO:0007669"/>
    <property type="project" value="InterPro"/>
</dbReference>
<dbReference type="Gene3D" id="3.30.420.370">
    <property type="match status" value="1"/>
</dbReference>
<dbReference type="Gene3D" id="3.30.1360.100">
    <property type="entry name" value="General secretion pathway protein M, EpsM"/>
    <property type="match status" value="1"/>
</dbReference>
<keyword evidence="8" id="KW-1133">Transmembrane helix</keyword>
<dbReference type="GO" id="GO:0005886">
    <property type="term" value="C:plasma membrane"/>
    <property type="evidence" value="ECO:0007669"/>
    <property type="project" value="UniProtKB-SubCell"/>
</dbReference>
<evidence type="ECO:0000256" key="9">
    <source>
        <dbReference type="ARBA" id="ARBA00023136"/>
    </source>
</evidence>
<dbReference type="Pfam" id="PF12693">
    <property type="entry name" value="GspL_C"/>
    <property type="match status" value="1"/>
</dbReference>
<keyword evidence="14" id="KW-1185">Reference proteome</keyword>
<keyword evidence="7 10" id="KW-0653">Protein transport</keyword>
<dbReference type="Proteomes" id="UP000283077">
    <property type="component" value="Unassembled WGS sequence"/>
</dbReference>
<dbReference type="InterPro" id="IPR024230">
    <property type="entry name" value="GspL_cyto_dom"/>
</dbReference>